<proteinExistence type="predicted"/>
<gene>
    <name evidence="2" type="ORF">SAMN05216548_102401</name>
</gene>
<keyword evidence="1" id="KW-0732">Signal</keyword>
<sequence>MRNVLIASATVLALLGGVANAHPADRHYAADQTADRPTATQLRMLRDEQDRIWQKDTNQYSAPLADIR</sequence>
<dbReference type="EMBL" id="FOFG01000002">
    <property type="protein sequence ID" value="SEQ10399.1"/>
    <property type="molecule type" value="Genomic_DNA"/>
</dbReference>
<protein>
    <recommendedName>
        <fullName evidence="4">DUF4148 domain-containing protein</fullName>
    </recommendedName>
</protein>
<reference evidence="2 3" key="1">
    <citation type="submission" date="2016-10" db="EMBL/GenBank/DDBJ databases">
        <authorList>
            <person name="de Groot N.N."/>
        </authorList>
    </citation>
    <scope>NUCLEOTIDE SEQUENCE [LARGE SCALE GENOMIC DNA]</scope>
    <source>
        <strain evidence="2 3">A52C2</strain>
    </source>
</reference>
<evidence type="ECO:0008006" key="4">
    <source>
        <dbReference type="Google" id="ProtNLM"/>
    </source>
</evidence>
<feature type="chain" id="PRO_5011537220" description="DUF4148 domain-containing protein" evidence="1">
    <location>
        <begin position="24"/>
        <end position="68"/>
    </location>
</feature>
<evidence type="ECO:0000256" key="1">
    <source>
        <dbReference type="SAM" id="SignalP"/>
    </source>
</evidence>
<keyword evidence="3" id="KW-1185">Reference proteome</keyword>
<evidence type="ECO:0000313" key="3">
    <source>
        <dbReference type="Proteomes" id="UP000199647"/>
    </source>
</evidence>
<feature type="signal peptide" evidence="1">
    <location>
        <begin position="1"/>
        <end position="23"/>
    </location>
</feature>
<name>A0A1H9DAM3_9HYPH</name>
<organism evidence="2 3">
    <name type="scientific">Faunimonas pinastri</name>
    <dbReference type="NCBI Taxonomy" id="1855383"/>
    <lineage>
        <taxon>Bacteria</taxon>
        <taxon>Pseudomonadati</taxon>
        <taxon>Pseudomonadota</taxon>
        <taxon>Alphaproteobacteria</taxon>
        <taxon>Hyphomicrobiales</taxon>
        <taxon>Afifellaceae</taxon>
        <taxon>Faunimonas</taxon>
    </lineage>
</organism>
<accession>A0A1H9DAM3</accession>
<dbReference type="AlphaFoldDB" id="A0A1H9DAM3"/>
<dbReference type="RefSeq" id="WP_143061886.1">
    <property type="nucleotide sequence ID" value="NZ_FOFG01000002.1"/>
</dbReference>
<evidence type="ECO:0000313" key="2">
    <source>
        <dbReference type="EMBL" id="SEQ10399.1"/>
    </source>
</evidence>
<dbReference type="Proteomes" id="UP000199647">
    <property type="component" value="Unassembled WGS sequence"/>
</dbReference>